<sequence>MKPDINSLIIYEDPHIIICHKPAGIAVQTSRIGAHDMVSLLKNHLSDSRAQEQQKSRQPGRQNNEPYLAVIHRLDQPVEGLLVFAKTPKAAKELNRQLTSSGFGKHYRALVMGTPEPPEGTLEDYLVKDARTNTSRVCTKDTPGAKLARLHYHVKEICADTQPVTSLVEIQLDTGRHHQIRVQMAHLGCPLVGDRKYGGTAAPSGQTDTAVRQLAAHTENTGELRLCAYCLEFRHPESGKKMIFSLD</sequence>
<evidence type="ECO:0000259" key="4">
    <source>
        <dbReference type="Pfam" id="PF00849"/>
    </source>
</evidence>
<feature type="domain" description="Pseudouridine synthase RsuA/RluA-like" evidence="4">
    <location>
        <begin position="15"/>
        <end position="186"/>
    </location>
</feature>
<dbReference type="EMBL" id="DXCD01000029">
    <property type="protein sequence ID" value="HIZ12502.1"/>
    <property type="molecule type" value="Genomic_DNA"/>
</dbReference>
<organism evidence="5 6">
    <name type="scientific">Candidatus Mediterraneibacter stercorigallinarum</name>
    <dbReference type="NCBI Taxonomy" id="2838686"/>
    <lineage>
        <taxon>Bacteria</taxon>
        <taxon>Bacillati</taxon>
        <taxon>Bacillota</taxon>
        <taxon>Clostridia</taxon>
        <taxon>Lachnospirales</taxon>
        <taxon>Lachnospiraceae</taxon>
        <taxon>Mediterraneibacter</taxon>
    </lineage>
</organism>
<proteinExistence type="predicted"/>
<dbReference type="Gene3D" id="3.30.2350.10">
    <property type="entry name" value="Pseudouridine synthase"/>
    <property type="match status" value="1"/>
</dbReference>
<gene>
    <name evidence="5" type="ORF">H9817_01030</name>
</gene>
<dbReference type="InterPro" id="IPR050188">
    <property type="entry name" value="RluA_PseudoU_synthase"/>
</dbReference>
<dbReference type="AlphaFoldDB" id="A0A9D2D8R6"/>
<dbReference type="GO" id="GO:0009982">
    <property type="term" value="F:pseudouridine synthase activity"/>
    <property type="evidence" value="ECO:0007669"/>
    <property type="project" value="InterPro"/>
</dbReference>
<evidence type="ECO:0000313" key="6">
    <source>
        <dbReference type="Proteomes" id="UP000824017"/>
    </source>
</evidence>
<comment type="catalytic activity">
    <reaction evidence="1">
        <text>a uridine in RNA = a pseudouridine in RNA</text>
        <dbReference type="Rhea" id="RHEA:48348"/>
        <dbReference type="Rhea" id="RHEA-COMP:12068"/>
        <dbReference type="Rhea" id="RHEA-COMP:12069"/>
        <dbReference type="ChEBI" id="CHEBI:65314"/>
        <dbReference type="ChEBI" id="CHEBI:65315"/>
    </reaction>
</comment>
<dbReference type="Pfam" id="PF00849">
    <property type="entry name" value="PseudoU_synth_2"/>
    <property type="match status" value="1"/>
</dbReference>
<evidence type="ECO:0000256" key="2">
    <source>
        <dbReference type="ARBA" id="ARBA00031870"/>
    </source>
</evidence>
<dbReference type="Proteomes" id="UP000824017">
    <property type="component" value="Unassembled WGS sequence"/>
</dbReference>
<dbReference type="GO" id="GO:0003723">
    <property type="term" value="F:RNA binding"/>
    <property type="evidence" value="ECO:0007669"/>
    <property type="project" value="InterPro"/>
</dbReference>
<reference evidence="5" key="2">
    <citation type="submission" date="2021-04" db="EMBL/GenBank/DDBJ databases">
        <authorList>
            <person name="Gilroy R."/>
        </authorList>
    </citation>
    <scope>NUCLEOTIDE SEQUENCE</scope>
    <source>
        <strain evidence="5">ChiGjej1B1-13045</strain>
    </source>
</reference>
<dbReference type="GO" id="GO:0140098">
    <property type="term" value="F:catalytic activity, acting on RNA"/>
    <property type="evidence" value="ECO:0007669"/>
    <property type="project" value="UniProtKB-ARBA"/>
</dbReference>
<comment type="caution">
    <text evidence="5">The sequence shown here is derived from an EMBL/GenBank/DDBJ whole genome shotgun (WGS) entry which is preliminary data.</text>
</comment>
<accession>A0A9D2D8R6</accession>
<name>A0A9D2D8R6_9FIRM</name>
<dbReference type="GO" id="GO:0001522">
    <property type="term" value="P:pseudouridine synthesis"/>
    <property type="evidence" value="ECO:0007669"/>
    <property type="project" value="InterPro"/>
</dbReference>
<evidence type="ECO:0000313" key="5">
    <source>
        <dbReference type="EMBL" id="HIZ12502.1"/>
    </source>
</evidence>
<dbReference type="CDD" id="cd02869">
    <property type="entry name" value="PseudoU_synth_RluA_like"/>
    <property type="match status" value="1"/>
</dbReference>
<evidence type="ECO:0000256" key="1">
    <source>
        <dbReference type="ARBA" id="ARBA00000073"/>
    </source>
</evidence>
<dbReference type="PANTHER" id="PTHR21600">
    <property type="entry name" value="MITOCHONDRIAL RNA PSEUDOURIDINE SYNTHASE"/>
    <property type="match status" value="1"/>
</dbReference>
<evidence type="ECO:0000256" key="3">
    <source>
        <dbReference type="ARBA" id="ARBA00033164"/>
    </source>
</evidence>
<dbReference type="InterPro" id="IPR020103">
    <property type="entry name" value="PsdUridine_synth_cat_dom_sf"/>
</dbReference>
<dbReference type="SUPFAM" id="SSF55120">
    <property type="entry name" value="Pseudouridine synthase"/>
    <property type="match status" value="1"/>
</dbReference>
<protein>
    <recommendedName>
        <fullName evidence="2">RNA pseudouridylate synthase</fullName>
    </recommendedName>
    <alternativeName>
        <fullName evidence="3">RNA-uridine isomerase</fullName>
    </alternativeName>
</protein>
<dbReference type="InterPro" id="IPR006145">
    <property type="entry name" value="PsdUridine_synth_RsuA/RluA"/>
</dbReference>
<dbReference type="GO" id="GO:0006396">
    <property type="term" value="P:RNA processing"/>
    <property type="evidence" value="ECO:0007669"/>
    <property type="project" value="UniProtKB-ARBA"/>
</dbReference>
<reference evidence="5" key="1">
    <citation type="journal article" date="2021" name="PeerJ">
        <title>Extensive microbial diversity within the chicken gut microbiome revealed by metagenomics and culture.</title>
        <authorList>
            <person name="Gilroy R."/>
            <person name="Ravi A."/>
            <person name="Getino M."/>
            <person name="Pursley I."/>
            <person name="Horton D.L."/>
            <person name="Alikhan N.F."/>
            <person name="Baker D."/>
            <person name="Gharbi K."/>
            <person name="Hall N."/>
            <person name="Watson M."/>
            <person name="Adriaenssens E.M."/>
            <person name="Foster-Nyarko E."/>
            <person name="Jarju S."/>
            <person name="Secka A."/>
            <person name="Antonio M."/>
            <person name="Oren A."/>
            <person name="Chaudhuri R.R."/>
            <person name="La Ragione R."/>
            <person name="Hildebrand F."/>
            <person name="Pallen M.J."/>
        </authorList>
    </citation>
    <scope>NUCLEOTIDE SEQUENCE</scope>
    <source>
        <strain evidence="5">ChiGjej1B1-13045</strain>
    </source>
</reference>